<organism evidence="3 4">
    <name type="scientific">Stenomitos frigidus AS-A4</name>
    <dbReference type="NCBI Taxonomy" id="2933935"/>
    <lineage>
        <taxon>Bacteria</taxon>
        <taxon>Bacillati</taxon>
        <taxon>Cyanobacteriota</taxon>
        <taxon>Cyanophyceae</taxon>
        <taxon>Leptolyngbyales</taxon>
        <taxon>Leptolyngbyaceae</taxon>
        <taxon>Stenomitos</taxon>
    </lineage>
</organism>
<feature type="domain" description="Transposase DDE" evidence="2">
    <location>
        <begin position="403"/>
        <end position="525"/>
    </location>
</feature>
<gene>
    <name evidence="3" type="ORF">NDI38_28040</name>
</gene>
<dbReference type="InterPro" id="IPR025668">
    <property type="entry name" value="Tnp_DDE_dom"/>
</dbReference>
<dbReference type="PANTHER" id="PTHR35604">
    <property type="entry name" value="TRANSPOSASE INSH FOR INSERTION SEQUENCE ELEMENT IS5A-RELATED"/>
    <property type="match status" value="1"/>
</dbReference>
<dbReference type="RefSeq" id="WP_190452726.1">
    <property type="nucleotide sequence ID" value="NZ_JAMPLM010000058.1"/>
</dbReference>
<name>A0ABV0KSJ9_9CYAN</name>
<dbReference type="EMBL" id="JAMPLM010000058">
    <property type="protein sequence ID" value="MEP1062228.1"/>
    <property type="molecule type" value="Genomic_DNA"/>
</dbReference>
<sequence>MSLQPQAIPPVPEETSRVVHAAFPKGNRYMRMRDELGVFFSDQAFAHLYPHCGHAAQTPWRLALITIMQFAENLSDRQAAEAVRARIDWKYALSLELTDTGFDFSVLSEFRDRLRASGAEQQLLEIMLQAFQQKGLLKAHGRQRTDSTHVLAKVRDLTRLELIGETLRHTLNTIAKVEPDWLRAQVPDEWYDRYGKRLEEAQFPKTPPEWETLASKMGADGFRLLDAIYADETPTPIRALVAVETLRQVWLQQFYAPTSAIQLRATKDSPPGALRIRSPQDLEARYSAKRSTEWTGYKVHLTESCDDFMPRLLTHVETTEATTADQEAIPRIHQALKAKERAPHQHIVDQGYTSAHLLVHSQQGFGIDLLSPVARNSGWQAKAKDGFDLAHFEIDWKRKVVRCPNHKRSHLWTPGKDSYGKPIIHIEFKRSVCLKCPMRSQCTRSKEQPRNLTIKVQEEYQALEAARERQKTEEFKQAYAIRAGIEGTIAQGVRSFDLRQCRYIGLSKAHFQHIATAAAINLVRILAWLEGIPLAKTRRSHFAKLATANG</sequence>
<dbReference type="InterPro" id="IPR047629">
    <property type="entry name" value="IS1182_transpos"/>
</dbReference>
<dbReference type="PANTHER" id="PTHR35604:SF2">
    <property type="entry name" value="TRANSPOSASE INSH FOR INSERTION SEQUENCE ELEMENT IS5A-RELATED"/>
    <property type="match status" value="1"/>
</dbReference>
<evidence type="ECO:0000259" key="2">
    <source>
        <dbReference type="Pfam" id="PF13751"/>
    </source>
</evidence>
<dbReference type="Proteomes" id="UP001476950">
    <property type="component" value="Unassembled WGS sequence"/>
</dbReference>
<evidence type="ECO:0000313" key="3">
    <source>
        <dbReference type="EMBL" id="MEP1062228.1"/>
    </source>
</evidence>
<evidence type="ECO:0000313" key="4">
    <source>
        <dbReference type="Proteomes" id="UP001476950"/>
    </source>
</evidence>
<keyword evidence="4" id="KW-1185">Reference proteome</keyword>
<dbReference type="Pfam" id="PF13751">
    <property type="entry name" value="DDE_Tnp_1_6"/>
    <property type="match status" value="1"/>
</dbReference>
<dbReference type="InterPro" id="IPR008490">
    <property type="entry name" value="Transposase_InsH_N"/>
</dbReference>
<dbReference type="NCBIfam" id="NF033551">
    <property type="entry name" value="transpos_IS1182"/>
    <property type="match status" value="1"/>
</dbReference>
<feature type="domain" description="Transposase InsH N-terminal" evidence="1">
    <location>
        <begin position="20"/>
        <end position="113"/>
    </location>
</feature>
<accession>A0ABV0KSJ9</accession>
<dbReference type="Pfam" id="PF05598">
    <property type="entry name" value="DUF772"/>
    <property type="match status" value="1"/>
</dbReference>
<comment type="caution">
    <text evidence="3">The sequence shown here is derived from an EMBL/GenBank/DDBJ whole genome shotgun (WGS) entry which is preliminary data.</text>
</comment>
<protein>
    <submittedName>
        <fullName evidence="3">IS1182 family transposase</fullName>
    </submittedName>
</protein>
<reference evidence="3 4" key="1">
    <citation type="submission" date="2022-04" db="EMBL/GenBank/DDBJ databases">
        <title>Positive selection, recombination, and allopatry shape intraspecific diversity of widespread and dominant cyanobacteria.</title>
        <authorList>
            <person name="Wei J."/>
            <person name="Shu W."/>
            <person name="Hu C."/>
        </authorList>
    </citation>
    <scope>NUCLEOTIDE SEQUENCE [LARGE SCALE GENOMIC DNA]</scope>
    <source>
        <strain evidence="3 4">AS-A4</strain>
    </source>
</reference>
<proteinExistence type="predicted"/>
<evidence type="ECO:0000259" key="1">
    <source>
        <dbReference type="Pfam" id="PF05598"/>
    </source>
</evidence>